<evidence type="ECO:0000313" key="5">
    <source>
        <dbReference type="Proteomes" id="UP000663845"/>
    </source>
</evidence>
<dbReference type="Proteomes" id="UP000663845">
    <property type="component" value="Unassembled WGS sequence"/>
</dbReference>
<dbReference type="EMBL" id="CAJNOG010000013">
    <property type="protein sequence ID" value="CAF0751052.1"/>
    <property type="molecule type" value="Genomic_DNA"/>
</dbReference>
<dbReference type="EMBL" id="CAJOAZ010000012">
    <property type="protein sequence ID" value="CAF3487439.1"/>
    <property type="molecule type" value="Genomic_DNA"/>
</dbReference>
<comment type="caution">
    <text evidence="3">The sequence shown here is derived from an EMBL/GenBank/DDBJ whole genome shotgun (WGS) entry which is preliminary data.</text>
</comment>
<gene>
    <name evidence="3" type="ORF">JYZ213_LOCUS2485</name>
    <name evidence="4" type="ORF">OXD698_LOCUS517</name>
</gene>
<accession>A0A813PIM1</accession>
<sequence>MSTNTGWQFQCFNTTCLPYATIIVPNIRRCQMACLAQVHCHAVTFHRSPSDCELFADISNQNGNLLPNMDAVTMIVIDGTRVPPEPTTTSTTTSSSTSSSTSSTSTTTSSSTSSTSSTTSTTTTTTTTSSSRSSTSTTTSSSTSSSTSSTSSTSTTSTSTSSTSSTTTAGQ</sequence>
<feature type="compositionally biased region" description="Low complexity" evidence="1">
    <location>
        <begin position="87"/>
        <end position="171"/>
    </location>
</feature>
<proteinExistence type="predicted"/>
<dbReference type="AlphaFoldDB" id="A0A813PIM1"/>
<name>A0A813PIM1_9BILA</name>
<dbReference type="SUPFAM" id="SSF57414">
    <property type="entry name" value="Hairpin loop containing domain-like"/>
    <property type="match status" value="1"/>
</dbReference>
<feature type="region of interest" description="Disordered" evidence="1">
    <location>
        <begin position="79"/>
        <end position="171"/>
    </location>
</feature>
<dbReference type="Gene3D" id="3.50.4.10">
    <property type="entry name" value="Hepatocyte Growth Factor"/>
    <property type="match status" value="1"/>
</dbReference>
<evidence type="ECO:0000313" key="4">
    <source>
        <dbReference type="EMBL" id="CAF3487439.1"/>
    </source>
</evidence>
<protein>
    <recommendedName>
        <fullName evidence="2">Apple domain-containing protein</fullName>
    </recommendedName>
</protein>
<dbReference type="InterPro" id="IPR003609">
    <property type="entry name" value="Pan_app"/>
</dbReference>
<evidence type="ECO:0000313" key="3">
    <source>
        <dbReference type="EMBL" id="CAF0751052.1"/>
    </source>
</evidence>
<reference evidence="3" key="1">
    <citation type="submission" date="2021-02" db="EMBL/GenBank/DDBJ databases">
        <authorList>
            <person name="Nowell W R."/>
        </authorList>
    </citation>
    <scope>NUCLEOTIDE SEQUENCE</scope>
</reference>
<dbReference type="Pfam" id="PF00024">
    <property type="entry name" value="PAN_1"/>
    <property type="match status" value="1"/>
</dbReference>
<dbReference type="Proteomes" id="UP000663844">
    <property type="component" value="Unassembled WGS sequence"/>
</dbReference>
<feature type="domain" description="Apple" evidence="2">
    <location>
        <begin position="21"/>
        <end position="72"/>
    </location>
</feature>
<evidence type="ECO:0000256" key="1">
    <source>
        <dbReference type="SAM" id="MobiDB-lite"/>
    </source>
</evidence>
<evidence type="ECO:0000259" key="2">
    <source>
        <dbReference type="Pfam" id="PF00024"/>
    </source>
</evidence>
<organism evidence="3 5">
    <name type="scientific">Adineta steineri</name>
    <dbReference type="NCBI Taxonomy" id="433720"/>
    <lineage>
        <taxon>Eukaryota</taxon>
        <taxon>Metazoa</taxon>
        <taxon>Spiralia</taxon>
        <taxon>Gnathifera</taxon>
        <taxon>Rotifera</taxon>
        <taxon>Eurotatoria</taxon>
        <taxon>Bdelloidea</taxon>
        <taxon>Adinetida</taxon>
        <taxon>Adinetidae</taxon>
        <taxon>Adineta</taxon>
    </lineage>
</organism>